<dbReference type="GO" id="GO:0005634">
    <property type="term" value="C:nucleus"/>
    <property type="evidence" value="ECO:0007669"/>
    <property type="project" value="UniProtKB-SubCell"/>
</dbReference>
<dbReference type="WBParaSite" id="MCU_009169-RA">
    <property type="protein sequence ID" value="MCU_009169-RA"/>
    <property type="gene ID" value="MCU_009169"/>
</dbReference>
<sequence length="240" mass="26805">DLEWKVVYVGSAYNSSLDQTLDSILVGPVPVGRHQFVFEVDSPDPKKILPEDLVGVTVVLIQALYHEQEFIRIGYYVNNEYRSEELRNEPPAEPLLDELERTIIASDPRVTRFPIDWGDGLLDGCPEPEQKEDDVEGDVLEVRGDQNEKDEDEQDCEETENDADDTGEEELGEDEDITEDEDGDESEEADVEEDVDLSEQVADENGGTVAMDVDPSLQKNFPSATTDNASRTSASPLRLL</sequence>
<organism evidence="8">
    <name type="scientific">Mesocestoides corti</name>
    <name type="common">Flatworm</name>
    <dbReference type="NCBI Taxonomy" id="53468"/>
    <lineage>
        <taxon>Eukaryota</taxon>
        <taxon>Metazoa</taxon>
        <taxon>Spiralia</taxon>
        <taxon>Lophotrochozoa</taxon>
        <taxon>Platyhelminthes</taxon>
        <taxon>Cestoda</taxon>
        <taxon>Eucestoda</taxon>
        <taxon>Cyclophyllidea</taxon>
        <taxon>Mesocestoididae</taxon>
        <taxon>Mesocestoides</taxon>
    </lineage>
</organism>
<evidence type="ECO:0000256" key="2">
    <source>
        <dbReference type="ARBA" id="ARBA00006051"/>
    </source>
</evidence>
<comment type="subcellular location">
    <subcellularLocation>
        <location evidence="1">Nucleus</location>
    </subcellularLocation>
</comment>
<feature type="region of interest" description="Disordered" evidence="7">
    <location>
        <begin position="120"/>
        <end position="240"/>
    </location>
</feature>
<dbReference type="PANTHER" id="PTHR12040:SF0">
    <property type="entry name" value="HISTONE CHAPERONE ASF1"/>
    <property type="match status" value="1"/>
</dbReference>
<keyword evidence="6" id="KW-0539">Nucleus</keyword>
<dbReference type="GO" id="GO:0000785">
    <property type="term" value="C:chromatin"/>
    <property type="evidence" value="ECO:0007669"/>
    <property type="project" value="TreeGrafter"/>
</dbReference>
<keyword evidence="3" id="KW-0805">Transcription regulation</keyword>
<feature type="compositionally biased region" description="Acidic residues" evidence="7">
    <location>
        <begin position="130"/>
        <end position="139"/>
    </location>
</feature>
<feature type="compositionally biased region" description="Acidic residues" evidence="7">
    <location>
        <begin position="148"/>
        <end position="197"/>
    </location>
</feature>
<evidence type="ECO:0000256" key="5">
    <source>
        <dbReference type="ARBA" id="ARBA00023186"/>
    </source>
</evidence>
<accession>A0A5K3FQJ1</accession>
<evidence type="ECO:0000256" key="4">
    <source>
        <dbReference type="ARBA" id="ARBA00023163"/>
    </source>
</evidence>
<dbReference type="Gene3D" id="2.60.40.1490">
    <property type="entry name" value="Histone chaperone ASF1-like"/>
    <property type="match status" value="1"/>
</dbReference>
<evidence type="ECO:0000256" key="1">
    <source>
        <dbReference type="ARBA" id="ARBA00004123"/>
    </source>
</evidence>
<dbReference type="GO" id="GO:0006335">
    <property type="term" value="P:DNA replication-dependent chromatin assembly"/>
    <property type="evidence" value="ECO:0007669"/>
    <property type="project" value="TreeGrafter"/>
</dbReference>
<dbReference type="GO" id="GO:0042393">
    <property type="term" value="F:histone binding"/>
    <property type="evidence" value="ECO:0007669"/>
    <property type="project" value="TreeGrafter"/>
</dbReference>
<dbReference type="InterPro" id="IPR006818">
    <property type="entry name" value="ASF1-like"/>
</dbReference>
<reference evidence="8" key="1">
    <citation type="submission" date="2019-11" db="UniProtKB">
        <authorList>
            <consortium name="WormBaseParasite"/>
        </authorList>
    </citation>
    <scope>IDENTIFICATION</scope>
</reference>
<evidence type="ECO:0000313" key="8">
    <source>
        <dbReference type="WBParaSite" id="MCU_009169-RA"/>
    </source>
</evidence>
<name>A0A5K3FQJ1_MESCO</name>
<dbReference type="SUPFAM" id="SSF101546">
    <property type="entry name" value="ASF1-like"/>
    <property type="match status" value="1"/>
</dbReference>
<dbReference type="AlphaFoldDB" id="A0A5K3FQJ1"/>
<comment type="similarity">
    <text evidence="2">Belongs to the ASF1 family.</text>
</comment>
<proteinExistence type="inferred from homology"/>
<dbReference type="Pfam" id="PF04729">
    <property type="entry name" value="ASF1_hist_chap"/>
    <property type="match status" value="1"/>
</dbReference>
<dbReference type="PANTHER" id="PTHR12040">
    <property type="entry name" value="ANTI-SILENCING PROTEIN 1"/>
    <property type="match status" value="1"/>
</dbReference>
<keyword evidence="4" id="KW-0804">Transcription</keyword>
<dbReference type="InterPro" id="IPR036747">
    <property type="entry name" value="ASF1-like_sf"/>
</dbReference>
<feature type="compositionally biased region" description="Polar residues" evidence="7">
    <location>
        <begin position="217"/>
        <end position="240"/>
    </location>
</feature>
<evidence type="ECO:0000256" key="7">
    <source>
        <dbReference type="SAM" id="MobiDB-lite"/>
    </source>
</evidence>
<evidence type="ECO:0000256" key="3">
    <source>
        <dbReference type="ARBA" id="ARBA00023015"/>
    </source>
</evidence>
<keyword evidence="5" id="KW-0143">Chaperone</keyword>
<protein>
    <submittedName>
        <fullName evidence="8">Histone chaperone</fullName>
    </submittedName>
</protein>
<evidence type="ECO:0000256" key="6">
    <source>
        <dbReference type="ARBA" id="ARBA00023242"/>
    </source>
</evidence>